<evidence type="ECO:0000313" key="1">
    <source>
        <dbReference type="EMBL" id="MPC57371.1"/>
    </source>
</evidence>
<sequence length="81" mass="8736">MSHVGIRGNEAADGAVKRAAAGLTVTRHVLPSLQQVKAKARKAVTQHTQQGHRQLEGSKTQAAWYATAFGYHPLDAVHKQP</sequence>
<protein>
    <recommendedName>
        <fullName evidence="3">RNase H type-1 domain-containing protein</fullName>
    </recommendedName>
</protein>
<organism evidence="1 2">
    <name type="scientific">Portunus trituberculatus</name>
    <name type="common">Swimming crab</name>
    <name type="synonym">Neptunus trituberculatus</name>
    <dbReference type="NCBI Taxonomy" id="210409"/>
    <lineage>
        <taxon>Eukaryota</taxon>
        <taxon>Metazoa</taxon>
        <taxon>Ecdysozoa</taxon>
        <taxon>Arthropoda</taxon>
        <taxon>Crustacea</taxon>
        <taxon>Multicrustacea</taxon>
        <taxon>Malacostraca</taxon>
        <taxon>Eumalacostraca</taxon>
        <taxon>Eucarida</taxon>
        <taxon>Decapoda</taxon>
        <taxon>Pleocyemata</taxon>
        <taxon>Brachyura</taxon>
        <taxon>Eubrachyura</taxon>
        <taxon>Portunoidea</taxon>
        <taxon>Portunidae</taxon>
        <taxon>Portuninae</taxon>
        <taxon>Portunus</taxon>
    </lineage>
</organism>
<comment type="caution">
    <text evidence="1">The sequence shown here is derived from an EMBL/GenBank/DDBJ whole genome shotgun (WGS) entry which is preliminary data.</text>
</comment>
<evidence type="ECO:0008006" key="3">
    <source>
        <dbReference type="Google" id="ProtNLM"/>
    </source>
</evidence>
<dbReference type="AlphaFoldDB" id="A0A5B7GBC8"/>
<dbReference type="Proteomes" id="UP000324222">
    <property type="component" value="Unassembled WGS sequence"/>
</dbReference>
<evidence type="ECO:0000313" key="2">
    <source>
        <dbReference type="Proteomes" id="UP000324222"/>
    </source>
</evidence>
<reference evidence="1 2" key="1">
    <citation type="submission" date="2019-05" db="EMBL/GenBank/DDBJ databases">
        <title>Another draft genome of Portunus trituberculatus and its Hox gene families provides insights of decapod evolution.</title>
        <authorList>
            <person name="Jeong J.-H."/>
            <person name="Song I."/>
            <person name="Kim S."/>
            <person name="Choi T."/>
            <person name="Kim D."/>
            <person name="Ryu S."/>
            <person name="Kim W."/>
        </authorList>
    </citation>
    <scope>NUCLEOTIDE SEQUENCE [LARGE SCALE GENOMIC DNA]</scope>
    <source>
        <tissue evidence="1">Muscle</tissue>
    </source>
</reference>
<name>A0A5B7GBC8_PORTR</name>
<gene>
    <name evidence="1" type="ORF">E2C01_051350</name>
</gene>
<dbReference type="EMBL" id="VSRR010014730">
    <property type="protein sequence ID" value="MPC57371.1"/>
    <property type="molecule type" value="Genomic_DNA"/>
</dbReference>
<accession>A0A5B7GBC8</accession>
<proteinExistence type="predicted"/>
<keyword evidence="2" id="KW-1185">Reference proteome</keyword>